<evidence type="ECO:0000313" key="3">
    <source>
        <dbReference type="EMBL" id="AWL08462.1"/>
    </source>
</evidence>
<comment type="similarity">
    <text evidence="1">Belongs to the HesA/MoeB/ThiF family.</text>
</comment>
<dbReference type="GO" id="GO:0005829">
    <property type="term" value="C:cytosol"/>
    <property type="evidence" value="ECO:0007669"/>
    <property type="project" value="TreeGrafter"/>
</dbReference>
<evidence type="ECO:0000256" key="1">
    <source>
        <dbReference type="ARBA" id="ARBA00009919"/>
    </source>
</evidence>
<dbReference type="InterPro" id="IPR001763">
    <property type="entry name" value="Rhodanese-like_dom"/>
</dbReference>
<dbReference type="Pfam" id="PF00581">
    <property type="entry name" value="Rhodanese"/>
    <property type="match status" value="1"/>
</dbReference>
<protein>
    <submittedName>
        <fullName evidence="3">Putative molybdopterin-synthase adenylyltransferase</fullName>
    </submittedName>
</protein>
<dbReference type="InterPro" id="IPR036873">
    <property type="entry name" value="Rhodanese-like_dom_sf"/>
</dbReference>
<accession>A0A2S2DT31</accession>
<dbReference type="EMBL" id="CP029346">
    <property type="protein sequence ID" value="AWL08462.1"/>
    <property type="molecule type" value="Genomic_DNA"/>
</dbReference>
<dbReference type="Gene3D" id="3.40.50.720">
    <property type="entry name" value="NAD(P)-binding Rossmann-like Domain"/>
    <property type="match status" value="1"/>
</dbReference>
<feature type="domain" description="Rhodanese" evidence="2">
    <location>
        <begin position="282"/>
        <end position="365"/>
    </location>
</feature>
<dbReference type="Gene3D" id="3.40.250.10">
    <property type="entry name" value="Rhodanese-like domain"/>
    <property type="match status" value="1"/>
</dbReference>
<dbReference type="PANTHER" id="PTHR10953:SF102">
    <property type="entry name" value="ADENYLYLTRANSFERASE AND SULFURTRANSFERASE MOCS3"/>
    <property type="match status" value="1"/>
</dbReference>
<keyword evidence="3" id="KW-0808">Transferase</keyword>
<dbReference type="Proteomes" id="UP000245468">
    <property type="component" value="Chromosome"/>
</dbReference>
<dbReference type="GO" id="GO:0008641">
    <property type="term" value="F:ubiquitin-like modifier activating enzyme activity"/>
    <property type="evidence" value="ECO:0007669"/>
    <property type="project" value="InterPro"/>
</dbReference>
<dbReference type="InterPro" id="IPR045886">
    <property type="entry name" value="ThiF/MoeB/HesA"/>
</dbReference>
<gene>
    <name evidence="3" type="ORF">HME7025_00590</name>
</gene>
<dbReference type="GO" id="GO:0016779">
    <property type="term" value="F:nucleotidyltransferase activity"/>
    <property type="evidence" value="ECO:0007669"/>
    <property type="project" value="UniProtKB-KW"/>
</dbReference>
<dbReference type="AlphaFoldDB" id="A0A2S2DT31"/>
<keyword evidence="4" id="KW-1185">Reference proteome</keyword>
<sequence length="367" mass="40619">MLSSEDYIRYQKQLKMADWGEEQQLSLAQARVLVVGAGGLASGALPYLAAAGIGNIIIIDGDTVDLSNLGRQVIYQQADLGEFKAKKAEAYLQALNPSVQVQGIAQKLTEENAENLIKSVDLVIDCTDNFKTRYLINDHCVASGKPFIYAAIHTWEGHLSVCNMRMASGKMSPTYRCFFPNEPGPNEIPTCDEAGVLGFLPGILGIMQAKEVIFCLAGMPSPAQGALMTWDAQEMRSHFFALERDPLAEEKIFPPTEDSGKVRELSPEEAFAQWQAGQIDYLLDVREEDEWDFARIEGAIHIPMNEIPSKLAMLPKGSKGLVLCHHGMRSAQVIVYLQQQASFKHVYNLAGGIDAWSRRIDPDIPRY</sequence>
<dbReference type="FunFam" id="3.40.50.720:FF:000080">
    <property type="entry name" value="Thiazole biosynthesis adenylyltransferase ThiF"/>
    <property type="match status" value="1"/>
</dbReference>
<dbReference type="GO" id="GO:0008146">
    <property type="term" value="F:sulfotransferase activity"/>
    <property type="evidence" value="ECO:0007669"/>
    <property type="project" value="TreeGrafter"/>
</dbReference>
<evidence type="ECO:0000313" key="4">
    <source>
        <dbReference type="Proteomes" id="UP000245468"/>
    </source>
</evidence>
<name>A0A2S2DT31_9BACT</name>
<dbReference type="SUPFAM" id="SSF69572">
    <property type="entry name" value="Activating enzymes of the ubiquitin-like proteins"/>
    <property type="match status" value="1"/>
</dbReference>
<keyword evidence="3" id="KW-0548">Nucleotidyltransferase</keyword>
<reference evidence="4" key="1">
    <citation type="submission" date="2018-05" db="EMBL/GenBank/DDBJ databases">
        <title>Pseudarcicella sp. HME7025 Genome sequencing and assembly.</title>
        <authorList>
            <person name="Kim H."/>
            <person name="Kang H."/>
            <person name="Joh K."/>
        </authorList>
    </citation>
    <scope>NUCLEOTIDE SEQUENCE [LARGE SCALE GENOMIC DNA]</scope>
    <source>
        <strain evidence="4">HME7025</strain>
    </source>
</reference>
<dbReference type="InterPro" id="IPR035985">
    <property type="entry name" value="Ubiquitin-activating_enz"/>
</dbReference>
<dbReference type="Pfam" id="PF00899">
    <property type="entry name" value="ThiF"/>
    <property type="match status" value="1"/>
</dbReference>
<dbReference type="CDD" id="cd00757">
    <property type="entry name" value="ThiF_MoeB_HesA_family"/>
    <property type="match status" value="1"/>
</dbReference>
<proteinExistence type="inferred from homology"/>
<dbReference type="PROSITE" id="PS50206">
    <property type="entry name" value="RHODANESE_3"/>
    <property type="match status" value="1"/>
</dbReference>
<evidence type="ECO:0000259" key="2">
    <source>
        <dbReference type="PROSITE" id="PS50206"/>
    </source>
</evidence>
<dbReference type="GO" id="GO:0004792">
    <property type="term" value="F:thiosulfate-cyanide sulfurtransferase activity"/>
    <property type="evidence" value="ECO:0007669"/>
    <property type="project" value="TreeGrafter"/>
</dbReference>
<dbReference type="PANTHER" id="PTHR10953">
    <property type="entry name" value="UBIQUITIN-ACTIVATING ENZYME E1"/>
    <property type="match status" value="1"/>
</dbReference>
<dbReference type="KEGG" id="psez:HME7025_00590"/>
<dbReference type="InterPro" id="IPR000594">
    <property type="entry name" value="ThiF_NAD_FAD-bd"/>
</dbReference>
<dbReference type="RefSeq" id="WP_109322214.1">
    <property type="nucleotide sequence ID" value="NZ_CP029346.1"/>
</dbReference>
<dbReference type="SMART" id="SM00450">
    <property type="entry name" value="RHOD"/>
    <property type="match status" value="1"/>
</dbReference>
<organism evidence="3 4">
    <name type="scientific">Aquirufa nivalisilvae</name>
    <dbReference type="NCBI Taxonomy" id="2516557"/>
    <lineage>
        <taxon>Bacteria</taxon>
        <taxon>Pseudomonadati</taxon>
        <taxon>Bacteroidota</taxon>
        <taxon>Cytophagia</taxon>
        <taxon>Cytophagales</taxon>
        <taxon>Flectobacillaceae</taxon>
        <taxon>Aquirufa</taxon>
    </lineage>
</organism>
<dbReference type="OrthoDB" id="9804286at2"/>